<name>A0ABT3IKQ2_9BACT</name>
<dbReference type="InterPro" id="IPR051466">
    <property type="entry name" value="D-amino_acid_metab_enzyme"/>
</dbReference>
<accession>A0ABT3IKQ2</accession>
<dbReference type="InterPro" id="IPR026956">
    <property type="entry name" value="D-ser_dehydrat-like_dom"/>
</dbReference>
<dbReference type="InterPro" id="IPR042208">
    <property type="entry name" value="D-ser_dehydrat-like_sf"/>
</dbReference>
<dbReference type="SUPFAM" id="SSF51419">
    <property type="entry name" value="PLP-binding barrel"/>
    <property type="match status" value="1"/>
</dbReference>
<dbReference type="PANTHER" id="PTHR28004">
    <property type="entry name" value="ZGC:162816-RELATED"/>
    <property type="match status" value="1"/>
</dbReference>
<comment type="similarity">
    <text evidence="1">Belongs to the DSD1 family.</text>
</comment>
<protein>
    <submittedName>
        <fullName evidence="4">D-TA family PLP-dependent enzyme</fullName>
    </submittedName>
</protein>
<feature type="domain" description="D-serine dehydratase-like" evidence="3">
    <location>
        <begin position="258"/>
        <end position="347"/>
    </location>
</feature>
<dbReference type="CDD" id="cd06821">
    <property type="entry name" value="PLPDE_III_D-TA"/>
    <property type="match status" value="1"/>
</dbReference>
<dbReference type="Gene3D" id="2.40.37.20">
    <property type="entry name" value="D-serine dehydratase-like domain"/>
    <property type="match status" value="1"/>
</dbReference>
<dbReference type="RefSeq" id="WP_264729972.1">
    <property type="nucleotide sequence ID" value="NZ_JAPDNR010000001.1"/>
</dbReference>
<dbReference type="Gene3D" id="3.20.20.10">
    <property type="entry name" value="Alanine racemase"/>
    <property type="match status" value="1"/>
</dbReference>
<gene>
    <name evidence="4" type="ORF">OL497_10825</name>
</gene>
<dbReference type="InterPro" id="IPR001608">
    <property type="entry name" value="Ala_racemase_N"/>
</dbReference>
<evidence type="ECO:0000313" key="5">
    <source>
        <dbReference type="Proteomes" id="UP001207742"/>
    </source>
</evidence>
<dbReference type="Pfam" id="PF14031">
    <property type="entry name" value="D-ser_dehydrat"/>
    <property type="match status" value="1"/>
</dbReference>
<keyword evidence="2" id="KW-0456">Lyase</keyword>
<dbReference type="EMBL" id="JAPDNS010000001">
    <property type="protein sequence ID" value="MCW3484390.1"/>
    <property type="molecule type" value="Genomic_DNA"/>
</dbReference>
<organism evidence="4 5">
    <name type="scientific">Chitinophaga nivalis</name>
    <dbReference type="NCBI Taxonomy" id="2991709"/>
    <lineage>
        <taxon>Bacteria</taxon>
        <taxon>Pseudomonadati</taxon>
        <taxon>Bacteroidota</taxon>
        <taxon>Chitinophagia</taxon>
        <taxon>Chitinophagales</taxon>
        <taxon>Chitinophagaceae</taxon>
        <taxon>Chitinophaga</taxon>
    </lineage>
</organism>
<dbReference type="Proteomes" id="UP001207742">
    <property type="component" value="Unassembled WGS sequence"/>
</dbReference>
<evidence type="ECO:0000259" key="3">
    <source>
        <dbReference type="SMART" id="SM01119"/>
    </source>
</evidence>
<keyword evidence="5" id="KW-1185">Reference proteome</keyword>
<dbReference type="InterPro" id="IPR029066">
    <property type="entry name" value="PLP-binding_barrel"/>
</dbReference>
<sequence length="366" mass="40407">MHWYTITNVSEIDSPSLVLYRDRVKDNILALKSMLNDTDRLRPHVKTNKMSEVCQMLLEAGIHKFKCATIAEAEMLAAVKAPDVLLAHQPVGPKVNRFFSLMTVSPDTVFSCIVDNAGTADILSAAASEANRQLEVLIDVNVGMNRTGIKPEKALELYRYLQTLPGLICRGLHVYDGHIRDVDLAARSKRVNECFEKVTPVIAGITAISGEPPRIVAGGSPSFPVHAGRMGVECSPGTFVFWDGLYKRILPDEPFDHAVLIVTRVISVLDDQLLCLDLGHKSVAAENPFPRVHFLNAPEAEAVSQSEEHLVMKVPDTRVYQVGDVWYGVPLHICPTVALHQHVHVIEAGMAGVKWKVTARDRMINV</sequence>
<evidence type="ECO:0000256" key="1">
    <source>
        <dbReference type="ARBA" id="ARBA00005323"/>
    </source>
</evidence>
<dbReference type="SMART" id="SM01119">
    <property type="entry name" value="D-ser_dehydrat"/>
    <property type="match status" value="1"/>
</dbReference>
<dbReference type="Pfam" id="PF01168">
    <property type="entry name" value="Ala_racemase_N"/>
    <property type="match status" value="1"/>
</dbReference>
<reference evidence="4 5" key="1">
    <citation type="submission" date="2022-10" db="EMBL/GenBank/DDBJ databases">
        <title>Chitinophaga nivalis PC15 sp. nov., isolated from Pyeongchang county, South Korea.</title>
        <authorList>
            <person name="Trinh H.N."/>
        </authorList>
    </citation>
    <scope>NUCLEOTIDE SEQUENCE [LARGE SCALE GENOMIC DNA]</scope>
    <source>
        <strain evidence="4 5">PC14</strain>
    </source>
</reference>
<proteinExistence type="inferred from homology"/>
<dbReference type="PANTHER" id="PTHR28004:SF2">
    <property type="entry name" value="D-SERINE DEHYDRATASE"/>
    <property type="match status" value="1"/>
</dbReference>
<evidence type="ECO:0000313" key="4">
    <source>
        <dbReference type="EMBL" id="MCW3484390.1"/>
    </source>
</evidence>
<comment type="caution">
    <text evidence="4">The sequence shown here is derived from an EMBL/GenBank/DDBJ whole genome shotgun (WGS) entry which is preliminary data.</text>
</comment>
<evidence type="ECO:0000256" key="2">
    <source>
        <dbReference type="ARBA" id="ARBA00023239"/>
    </source>
</evidence>